<dbReference type="InterPro" id="IPR018247">
    <property type="entry name" value="EF_Hand_1_Ca_BS"/>
</dbReference>
<name>A0AAE1MDM6_9FABA</name>
<dbReference type="CDD" id="cd00051">
    <property type="entry name" value="EFh"/>
    <property type="match status" value="1"/>
</dbReference>
<evidence type="ECO:0000256" key="3">
    <source>
        <dbReference type="ARBA" id="ARBA00022837"/>
    </source>
</evidence>
<dbReference type="InterPro" id="IPR039647">
    <property type="entry name" value="EF_hand_pair_protein_CML-like"/>
</dbReference>
<proteinExistence type="predicted"/>
<dbReference type="Pfam" id="PF13499">
    <property type="entry name" value="EF-hand_7"/>
    <property type="match status" value="1"/>
</dbReference>
<keyword evidence="2" id="KW-0677">Repeat</keyword>
<protein>
    <recommendedName>
        <fullName evidence="4">EF-hand domain-containing protein</fullName>
    </recommendedName>
</protein>
<evidence type="ECO:0000256" key="2">
    <source>
        <dbReference type="ARBA" id="ARBA00022737"/>
    </source>
</evidence>
<gene>
    <name evidence="5" type="ORF">QN277_028867</name>
</gene>
<dbReference type="Gene3D" id="1.10.238.10">
    <property type="entry name" value="EF-hand"/>
    <property type="match status" value="1"/>
</dbReference>
<dbReference type="SUPFAM" id="SSF47473">
    <property type="entry name" value="EF-hand"/>
    <property type="match status" value="1"/>
</dbReference>
<dbReference type="EMBL" id="JAWXYG010000009">
    <property type="protein sequence ID" value="KAK4263467.1"/>
    <property type="molecule type" value="Genomic_DNA"/>
</dbReference>
<feature type="domain" description="EF-hand" evidence="4">
    <location>
        <begin position="119"/>
        <end position="154"/>
    </location>
</feature>
<evidence type="ECO:0000259" key="4">
    <source>
        <dbReference type="PROSITE" id="PS50222"/>
    </source>
</evidence>
<keyword evidence="1" id="KW-0479">Metal-binding</keyword>
<reference evidence="5" key="1">
    <citation type="submission" date="2023-10" db="EMBL/GenBank/DDBJ databases">
        <title>Chromosome-level genome of the transformable northern wattle, Acacia crassicarpa.</title>
        <authorList>
            <person name="Massaro I."/>
            <person name="Sinha N.R."/>
            <person name="Poethig S."/>
            <person name="Leichty A.R."/>
        </authorList>
    </citation>
    <scope>NUCLEOTIDE SEQUENCE</scope>
    <source>
        <strain evidence="5">Acra3RX</strain>
        <tissue evidence="5">Leaf</tissue>
    </source>
</reference>
<dbReference type="PROSITE" id="PS50222">
    <property type="entry name" value="EF_HAND_2"/>
    <property type="match status" value="2"/>
</dbReference>
<comment type="caution">
    <text evidence="5">The sequence shown here is derived from an EMBL/GenBank/DDBJ whole genome shotgun (WGS) entry which is preliminary data.</text>
</comment>
<dbReference type="InterPro" id="IPR011992">
    <property type="entry name" value="EF-hand-dom_pair"/>
</dbReference>
<dbReference type="GO" id="GO:0005509">
    <property type="term" value="F:calcium ion binding"/>
    <property type="evidence" value="ECO:0007669"/>
    <property type="project" value="InterPro"/>
</dbReference>
<evidence type="ECO:0000313" key="5">
    <source>
        <dbReference type="EMBL" id="KAK4263467.1"/>
    </source>
</evidence>
<dbReference type="PANTHER" id="PTHR10891">
    <property type="entry name" value="EF-HAND CALCIUM-BINDING DOMAIN CONTAINING PROTEIN"/>
    <property type="match status" value="1"/>
</dbReference>
<keyword evidence="6" id="KW-1185">Reference proteome</keyword>
<dbReference type="PROSITE" id="PS00018">
    <property type="entry name" value="EF_HAND_1"/>
    <property type="match status" value="2"/>
</dbReference>
<evidence type="ECO:0000313" key="6">
    <source>
        <dbReference type="Proteomes" id="UP001293593"/>
    </source>
</evidence>
<dbReference type="SMART" id="SM00054">
    <property type="entry name" value="EFh"/>
    <property type="match status" value="2"/>
</dbReference>
<sequence>MEKILKEANFLKFFLSHGLFLWEIKRRGFLPFLFHHFQSLRNSSSSSSLLSWSSCGADVKNPNCRTQNEQSPNHKVRLSREEVKMVMGELGLISAESDGEGLEEEIGEEEIEALFEKEPSFEELKDVFEVFDENGDGFIEARELQRVLKCLGMIRDVKECKRMICSFDLNGDGLIDRSEFVKFMEQSFMA</sequence>
<feature type="domain" description="EF-hand" evidence="4">
    <location>
        <begin position="155"/>
        <end position="190"/>
    </location>
</feature>
<dbReference type="FunFam" id="1.10.238.10:FF:000003">
    <property type="entry name" value="Calmodulin A"/>
    <property type="match status" value="1"/>
</dbReference>
<accession>A0AAE1MDM6</accession>
<dbReference type="AlphaFoldDB" id="A0AAE1MDM6"/>
<keyword evidence="3" id="KW-0106">Calcium</keyword>
<organism evidence="5 6">
    <name type="scientific">Acacia crassicarpa</name>
    <name type="common">northern wattle</name>
    <dbReference type="NCBI Taxonomy" id="499986"/>
    <lineage>
        <taxon>Eukaryota</taxon>
        <taxon>Viridiplantae</taxon>
        <taxon>Streptophyta</taxon>
        <taxon>Embryophyta</taxon>
        <taxon>Tracheophyta</taxon>
        <taxon>Spermatophyta</taxon>
        <taxon>Magnoliopsida</taxon>
        <taxon>eudicotyledons</taxon>
        <taxon>Gunneridae</taxon>
        <taxon>Pentapetalae</taxon>
        <taxon>rosids</taxon>
        <taxon>fabids</taxon>
        <taxon>Fabales</taxon>
        <taxon>Fabaceae</taxon>
        <taxon>Caesalpinioideae</taxon>
        <taxon>mimosoid clade</taxon>
        <taxon>Acacieae</taxon>
        <taxon>Acacia</taxon>
    </lineage>
</organism>
<dbReference type="InterPro" id="IPR002048">
    <property type="entry name" value="EF_hand_dom"/>
</dbReference>
<dbReference type="Proteomes" id="UP001293593">
    <property type="component" value="Unassembled WGS sequence"/>
</dbReference>
<evidence type="ECO:0000256" key="1">
    <source>
        <dbReference type="ARBA" id="ARBA00022723"/>
    </source>
</evidence>